<comment type="similarity">
    <text evidence="2 3">Belongs to the peptidase M14 family.</text>
</comment>
<evidence type="ECO:0000313" key="6">
    <source>
        <dbReference type="Proteomes" id="UP000271087"/>
    </source>
</evidence>
<dbReference type="GO" id="GO:0005615">
    <property type="term" value="C:extracellular space"/>
    <property type="evidence" value="ECO:0007669"/>
    <property type="project" value="TreeGrafter"/>
</dbReference>
<comment type="cofactor">
    <cofactor evidence="1">
        <name>Zn(2+)</name>
        <dbReference type="ChEBI" id="CHEBI:29105"/>
    </cofactor>
</comment>
<dbReference type="PROSITE" id="PS52035">
    <property type="entry name" value="PEPTIDASE_M14"/>
    <property type="match status" value="1"/>
</dbReference>
<keyword evidence="6" id="KW-1185">Reference proteome</keyword>
<dbReference type="GO" id="GO:0004181">
    <property type="term" value="F:metallocarboxypeptidase activity"/>
    <property type="evidence" value="ECO:0007669"/>
    <property type="project" value="InterPro"/>
</dbReference>
<protein>
    <recommendedName>
        <fullName evidence="4">Peptidase M14 domain-containing protein</fullName>
    </recommendedName>
</protein>
<dbReference type="AlphaFoldDB" id="A0A3P7KRY9"/>
<feature type="domain" description="Peptidase M14" evidence="4">
    <location>
        <begin position="1"/>
        <end position="134"/>
    </location>
</feature>
<dbReference type="Gene3D" id="3.40.630.10">
    <property type="entry name" value="Zn peptidases"/>
    <property type="match status" value="1"/>
</dbReference>
<feature type="active site" description="Proton donor/acceptor" evidence="3">
    <location>
        <position position="98"/>
    </location>
</feature>
<reference evidence="5 6" key="1">
    <citation type="submission" date="2018-08" db="EMBL/GenBank/DDBJ databases">
        <authorList>
            <person name="Laetsch R D."/>
            <person name="Stevens L."/>
            <person name="Kumar S."/>
            <person name="Blaxter L. M."/>
        </authorList>
    </citation>
    <scope>NUCLEOTIDE SEQUENCE [LARGE SCALE GENOMIC DNA]</scope>
</reference>
<evidence type="ECO:0000259" key="4">
    <source>
        <dbReference type="PROSITE" id="PS52035"/>
    </source>
</evidence>
<evidence type="ECO:0000313" key="5">
    <source>
        <dbReference type="EMBL" id="VDM96160.1"/>
    </source>
</evidence>
<dbReference type="PANTHER" id="PTHR11705">
    <property type="entry name" value="PROTEASE FAMILY M14 CARBOXYPEPTIDASE A,B"/>
    <property type="match status" value="1"/>
</dbReference>
<name>A0A3P7KRY9_ONCOC</name>
<dbReference type="Pfam" id="PF00246">
    <property type="entry name" value="Peptidase_M14"/>
    <property type="match status" value="1"/>
</dbReference>
<accession>A0A3P7KRY9</accession>
<feature type="non-terminal residue" evidence="5">
    <location>
        <position position="1"/>
    </location>
</feature>
<proteinExistence type="inferred from homology"/>
<evidence type="ECO:0000256" key="2">
    <source>
        <dbReference type="ARBA" id="ARBA00005988"/>
    </source>
</evidence>
<dbReference type="OrthoDB" id="3626597at2759"/>
<dbReference type="GO" id="GO:0008270">
    <property type="term" value="F:zinc ion binding"/>
    <property type="evidence" value="ECO:0007669"/>
    <property type="project" value="InterPro"/>
</dbReference>
<dbReference type="SUPFAM" id="SSF53187">
    <property type="entry name" value="Zn-dependent exopeptidases"/>
    <property type="match status" value="1"/>
</dbReference>
<evidence type="ECO:0000256" key="3">
    <source>
        <dbReference type="PROSITE-ProRule" id="PRU01379"/>
    </source>
</evidence>
<sequence length="163" mass="18497">AVRDFLLSPEMRDKLDGFITLHTYAQLWIHPFSHKVKSFPDNFIQLKRTAKRAVNRLQKVYGTQYRIGTGADILAPASGGSDDWAKDVLGVKFVYLVELRPHFDSSNGFILNKNELIPTAVETWEGVRTVIDDVIRDNDLLNENLKSIDSASILGRFINHKIT</sequence>
<gene>
    <name evidence="5" type="ORF">NOO_LOCUS11464</name>
</gene>
<organism evidence="5 6">
    <name type="scientific">Onchocerca ochengi</name>
    <name type="common">Filarial nematode worm</name>
    <dbReference type="NCBI Taxonomy" id="42157"/>
    <lineage>
        <taxon>Eukaryota</taxon>
        <taxon>Metazoa</taxon>
        <taxon>Ecdysozoa</taxon>
        <taxon>Nematoda</taxon>
        <taxon>Chromadorea</taxon>
        <taxon>Rhabditida</taxon>
        <taxon>Spirurina</taxon>
        <taxon>Spiruromorpha</taxon>
        <taxon>Filarioidea</taxon>
        <taxon>Onchocercidae</taxon>
        <taxon>Onchocerca</taxon>
    </lineage>
</organism>
<dbReference type="PANTHER" id="PTHR11705:SF51">
    <property type="entry name" value="CARBOXYPEPTIDASE SURO-1-RELATED"/>
    <property type="match status" value="1"/>
</dbReference>
<dbReference type="GO" id="GO:0006508">
    <property type="term" value="P:proteolysis"/>
    <property type="evidence" value="ECO:0007669"/>
    <property type="project" value="InterPro"/>
</dbReference>
<dbReference type="InterPro" id="IPR000834">
    <property type="entry name" value="Peptidase_M14"/>
</dbReference>
<dbReference type="Proteomes" id="UP000271087">
    <property type="component" value="Unassembled WGS sequence"/>
</dbReference>
<evidence type="ECO:0000256" key="1">
    <source>
        <dbReference type="ARBA" id="ARBA00001947"/>
    </source>
</evidence>
<dbReference type="EMBL" id="UYRW01008026">
    <property type="protein sequence ID" value="VDM96160.1"/>
    <property type="molecule type" value="Genomic_DNA"/>
</dbReference>